<sequence>MLLVASLLVARLAIQAVRAQATIYGISEYGPQDTNFIVKETASFSVAGVGPSGVTTYIEEVVESYEAFVDVFSATTHTFVFLDSPKTFDFVFVESSGGFSESAILSTISFPETVTDMSFDCTTGVDSKPTCTSSATLTTISFPETFTDISFDCTTGVDSKPTCTSSTMLDTVSTPAPEVIVCQFNADEEGNCTDFLPDLRGASDNVFSFSGSVVPIYTLAATASTPANTNHSGAGVQVARMWWNGMFAVLVVLVNLLL</sequence>
<name>A0AAD7MD85_9AGAR</name>
<reference evidence="2" key="1">
    <citation type="submission" date="2023-03" db="EMBL/GenBank/DDBJ databases">
        <title>Massive genome expansion in bonnet fungi (Mycena s.s.) driven by repeated elements and novel gene families across ecological guilds.</title>
        <authorList>
            <consortium name="Lawrence Berkeley National Laboratory"/>
            <person name="Harder C.B."/>
            <person name="Miyauchi S."/>
            <person name="Viragh M."/>
            <person name="Kuo A."/>
            <person name="Thoen E."/>
            <person name="Andreopoulos B."/>
            <person name="Lu D."/>
            <person name="Skrede I."/>
            <person name="Drula E."/>
            <person name="Henrissat B."/>
            <person name="Morin E."/>
            <person name="Kohler A."/>
            <person name="Barry K."/>
            <person name="LaButti K."/>
            <person name="Morin E."/>
            <person name="Salamov A."/>
            <person name="Lipzen A."/>
            <person name="Mereny Z."/>
            <person name="Hegedus B."/>
            <person name="Baldrian P."/>
            <person name="Stursova M."/>
            <person name="Weitz H."/>
            <person name="Taylor A."/>
            <person name="Grigoriev I.V."/>
            <person name="Nagy L.G."/>
            <person name="Martin F."/>
            <person name="Kauserud H."/>
        </authorList>
    </citation>
    <scope>NUCLEOTIDE SEQUENCE</scope>
    <source>
        <strain evidence="2">CBHHK182m</strain>
    </source>
</reference>
<gene>
    <name evidence="2" type="ORF">B0H16DRAFT_1627252</name>
</gene>
<dbReference type="EMBL" id="JARKIB010000383">
    <property type="protein sequence ID" value="KAJ7711894.1"/>
    <property type="molecule type" value="Genomic_DNA"/>
</dbReference>
<dbReference type="Proteomes" id="UP001215598">
    <property type="component" value="Unassembled WGS sequence"/>
</dbReference>
<evidence type="ECO:0000313" key="3">
    <source>
        <dbReference type="Proteomes" id="UP001215598"/>
    </source>
</evidence>
<feature type="signal peptide" evidence="1">
    <location>
        <begin position="1"/>
        <end position="19"/>
    </location>
</feature>
<evidence type="ECO:0000256" key="1">
    <source>
        <dbReference type="SAM" id="SignalP"/>
    </source>
</evidence>
<keyword evidence="3" id="KW-1185">Reference proteome</keyword>
<dbReference type="AlphaFoldDB" id="A0AAD7MD85"/>
<evidence type="ECO:0000313" key="2">
    <source>
        <dbReference type="EMBL" id="KAJ7711894.1"/>
    </source>
</evidence>
<organism evidence="2 3">
    <name type="scientific">Mycena metata</name>
    <dbReference type="NCBI Taxonomy" id="1033252"/>
    <lineage>
        <taxon>Eukaryota</taxon>
        <taxon>Fungi</taxon>
        <taxon>Dikarya</taxon>
        <taxon>Basidiomycota</taxon>
        <taxon>Agaricomycotina</taxon>
        <taxon>Agaricomycetes</taxon>
        <taxon>Agaricomycetidae</taxon>
        <taxon>Agaricales</taxon>
        <taxon>Marasmiineae</taxon>
        <taxon>Mycenaceae</taxon>
        <taxon>Mycena</taxon>
    </lineage>
</organism>
<protein>
    <submittedName>
        <fullName evidence="2">Uncharacterized protein</fullName>
    </submittedName>
</protein>
<accession>A0AAD7MD85</accession>
<keyword evidence="1" id="KW-0732">Signal</keyword>
<comment type="caution">
    <text evidence="2">The sequence shown here is derived from an EMBL/GenBank/DDBJ whole genome shotgun (WGS) entry which is preliminary data.</text>
</comment>
<feature type="chain" id="PRO_5042013044" evidence="1">
    <location>
        <begin position="20"/>
        <end position="258"/>
    </location>
</feature>
<proteinExistence type="predicted"/>